<evidence type="ECO:0000313" key="6">
    <source>
        <dbReference type="EMBL" id="WQG89951.1"/>
    </source>
</evidence>
<dbReference type="SUPFAM" id="SSF56935">
    <property type="entry name" value="Porins"/>
    <property type="match status" value="1"/>
</dbReference>
<feature type="domain" description="Outer membrane protein beta-barrel" evidence="4">
    <location>
        <begin position="380"/>
        <end position="782"/>
    </location>
</feature>
<comment type="subcellular location">
    <subcellularLocation>
        <location evidence="1">Cell outer membrane</location>
    </subcellularLocation>
</comment>
<evidence type="ECO:0000313" key="8">
    <source>
        <dbReference type="Proteomes" id="UP001326715"/>
    </source>
</evidence>
<dbReference type="RefSeq" id="WP_083571863.1">
    <property type="nucleotide sequence ID" value="NZ_CP139972.1"/>
</dbReference>
<dbReference type="Gene3D" id="2.40.170.20">
    <property type="entry name" value="TonB-dependent receptor, beta-barrel domain"/>
    <property type="match status" value="1"/>
</dbReference>
<keyword evidence="2" id="KW-0472">Membrane</keyword>
<keyword evidence="8" id="KW-1185">Reference proteome</keyword>
<dbReference type="STRING" id="1004.SAMN05661012_05874"/>
<evidence type="ECO:0000313" key="5">
    <source>
        <dbReference type="EMBL" id="SFW86269.1"/>
    </source>
</evidence>
<accession>A0A1K1SQW1</accession>
<dbReference type="Proteomes" id="UP001326715">
    <property type="component" value="Chromosome"/>
</dbReference>
<name>A0A1K1SQW1_9BACT</name>
<reference evidence="6 8" key="2">
    <citation type="submission" date="2023-11" db="EMBL/GenBank/DDBJ databases">
        <title>MicrobeMod: A computational toolkit for identifying prokaryotic methylation and restriction-modification with nanopore sequencing.</title>
        <authorList>
            <person name="Crits-Christoph A."/>
            <person name="Kang S.C."/>
            <person name="Lee H."/>
            <person name="Ostrov N."/>
        </authorList>
    </citation>
    <scope>NUCLEOTIDE SEQUENCE [LARGE SCALE GENOMIC DNA]</scope>
    <source>
        <strain evidence="6 8">ATCC 23090</strain>
    </source>
</reference>
<evidence type="ECO:0000256" key="3">
    <source>
        <dbReference type="ARBA" id="ARBA00023237"/>
    </source>
</evidence>
<keyword evidence="5" id="KW-0675">Receptor</keyword>
<gene>
    <name evidence="5" type="ORF">SAMN05661012_05874</name>
    <name evidence="6" type="ORF">SR876_00470</name>
</gene>
<dbReference type="PANTHER" id="PTHR40980:SF4">
    <property type="entry name" value="TONB-DEPENDENT RECEPTOR-LIKE BETA-BARREL DOMAIN-CONTAINING PROTEIN"/>
    <property type="match status" value="1"/>
</dbReference>
<sequence>MKNPLSVLLFCFGKFLFLSSLQSLGQDRISGQVINKSNKSIQDVSVILFSKTDGHVLKTSITNADGYFEISSDHLLNNDLKFTHLNYDERIIHLDTEALKNGIITVLLDEASRRNLKEVQVTTRKQLIERKIDRTIFNVENSIAVIGGDAMDALSKAPGVRVGSNNSISIIGKNTIKVLINDKLIRLSGDDLVNYLKSIPAADLSRIEVITNPPSKYDAEGNSGLINIVTRKVKREGFYGNVRMNFIKTVYQSENGGVSFSYVKDRMTLTGGINGNHNRTYSTNTKRTFYPEQLWDESANKIRKNRSISGSIGLDYKINSKQLIGFQYNASFPGNDDKASSLTTVGSHEKLKPDSLITTNSLTSSRIQNHSFNIHHEIEIDTAGKGVFTDADYFYYTKGSNGIYSSYTQNDAMSDPAHMSGALNQTPQKIKLMSAQTEFRYPVRNYKLSWGAKISMIRNNSNSNFYIENADTLLLDTSRTFKFRYKENTEALFFSGNRSFGKLEVQLGLRAEYTQINGVSETYNQENEAFYLKIFPTAYFLYRFDDEQSLSLTYGRRISRPEYSRLNPFRYYSSPYSYSEGNPYLLPSYSNNFEISHNYKDLVTSQGFVSILYNGFDQIGIPDKNTNIIGIVQRNFLKVTSCGINETINTTYSSWLESYHEISVYYNSAVSSNINTPKKVDGWGAYLSTSNTITFNKKKTILGSADFWFQFPEISGVDKVESYYSLDLGLKLLLLHKKLTVIINGTDLLKTNKVYFGSITNSIVQNYGGYSGARSVRLSFSYKFGAAIKSQRKKNSVSNDSEKKRI</sequence>
<dbReference type="EMBL" id="CP140154">
    <property type="protein sequence ID" value="WQG89951.1"/>
    <property type="molecule type" value="Genomic_DNA"/>
</dbReference>
<evidence type="ECO:0000313" key="7">
    <source>
        <dbReference type="Proteomes" id="UP000183788"/>
    </source>
</evidence>
<dbReference type="Pfam" id="PF14905">
    <property type="entry name" value="OMP_b-brl_3"/>
    <property type="match status" value="1"/>
</dbReference>
<dbReference type="InterPro" id="IPR036942">
    <property type="entry name" value="Beta-barrel_TonB_sf"/>
</dbReference>
<evidence type="ECO:0000256" key="2">
    <source>
        <dbReference type="ARBA" id="ARBA00023136"/>
    </source>
</evidence>
<dbReference type="GO" id="GO:0009279">
    <property type="term" value="C:cell outer membrane"/>
    <property type="evidence" value="ECO:0007669"/>
    <property type="project" value="UniProtKB-SubCell"/>
</dbReference>
<dbReference type="Gene3D" id="2.170.130.10">
    <property type="entry name" value="TonB-dependent receptor, plug domain"/>
    <property type="match status" value="1"/>
</dbReference>
<dbReference type="InterPro" id="IPR041700">
    <property type="entry name" value="OMP_b-brl_3"/>
</dbReference>
<protein>
    <submittedName>
        <fullName evidence="5">Outer membrane receptor proteins, mostly Fe transport</fullName>
    </submittedName>
    <submittedName>
        <fullName evidence="6">TonB-dependent receptor</fullName>
    </submittedName>
</protein>
<dbReference type="Proteomes" id="UP000183788">
    <property type="component" value="Unassembled WGS sequence"/>
</dbReference>
<proteinExistence type="predicted"/>
<dbReference type="AlphaFoldDB" id="A0A1K1SQW1"/>
<dbReference type="InterPro" id="IPR008969">
    <property type="entry name" value="CarboxyPept-like_regulatory"/>
</dbReference>
<reference evidence="5 7" key="1">
    <citation type="submission" date="2016-11" db="EMBL/GenBank/DDBJ databases">
        <authorList>
            <person name="Jaros S."/>
            <person name="Januszkiewicz K."/>
            <person name="Wedrychowicz H."/>
        </authorList>
    </citation>
    <scope>NUCLEOTIDE SEQUENCE [LARGE SCALE GENOMIC DNA]</scope>
    <source>
        <strain evidence="5 7">DSM 784</strain>
    </source>
</reference>
<dbReference type="InterPro" id="IPR037066">
    <property type="entry name" value="Plug_dom_sf"/>
</dbReference>
<evidence type="ECO:0000256" key="1">
    <source>
        <dbReference type="ARBA" id="ARBA00004442"/>
    </source>
</evidence>
<dbReference type="PANTHER" id="PTHR40980">
    <property type="entry name" value="PLUG DOMAIN-CONTAINING PROTEIN"/>
    <property type="match status" value="1"/>
</dbReference>
<dbReference type="SUPFAM" id="SSF49464">
    <property type="entry name" value="Carboxypeptidase regulatory domain-like"/>
    <property type="match status" value="1"/>
</dbReference>
<dbReference type="OrthoDB" id="905812at2"/>
<evidence type="ECO:0000259" key="4">
    <source>
        <dbReference type="Pfam" id="PF14905"/>
    </source>
</evidence>
<dbReference type="EMBL" id="FPIZ01000028">
    <property type="protein sequence ID" value="SFW86269.1"/>
    <property type="molecule type" value="Genomic_DNA"/>
</dbReference>
<organism evidence="5 7">
    <name type="scientific">Chitinophaga sancti</name>
    <dbReference type="NCBI Taxonomy" id="1004"/>
    <lineage>
        <taxon>Bacteria</taxon>
        <taxon>Pseudomonadati</taxon>
        <taxon>Bacteroidota</taxon>
        <taxon>Chitinophagia</taxon>
        <taxon>Chitinophagales</taxon>
        <taxon>Chitinophagaceae</taxon>
        <taxon>Chitinophaga</taxon>
    </lineage>
</organism>
<keyword evidence="3" id="KW-0998">Cell outer membrane</keyword>